<organism evidence="1 2">
    <name type="scientific">Coemansia nantahalensis</name>
    <dbReference type="NCBI Taxonomy" id="2789366"/>
    <lineage>
        <taxon>Eukaryota</taxon>
        <taxon>Fungi</taxon>
        <taxon>Fungi incertae sedis</taxon>
        <taxon>Zoopagomycota</taxon>
        <taxon>Kickxellomycotina</taxon>
        <taxon>Kickxellomycetes</taxon>
        <taxon>Kickxellales</taxon>
        <taxon>Kickxellaceae</taxon>
        <taxon>Coemansia</taxon>
    </lineage>
</organism>
<protein>
    <submittedName>
        <fullName evidence="1">Nuclear cap-binding protein subunit 1</fullName>
    </submittedName>
</protein>
<name>A0ACC1JTY0_9FUNG</name>
<dbReference type="Proteomes" id="UP001140234">
    <property type="component" value="Unassembled WGS sequence"/>
</dbReference>
<reference evidence="1" key="1">
    <citation type="submission" date="2022-07" db="EMBL/GenBank/DDBJ databases">
        <title>Phylogenomic reconstructions and comparative analyses of Kickxellomycotina fungi.</title>
        <authorList>
            <person name="Reynolds N.K."/>
            <person name="Stajich J.E."/>
            <person name="Barry K."/>
            <person name="Grigoriev I.V."/>
            <person name="Crous P."/>
            <person name="Smith M.E."/>
        </authorList>
    </citation>
    <scope>NUCLEOTIDE SEQUENCE</scope>
    <source>
        <strain evidence="1">CBS 109366</strain>
    </source>
</reference>
<proteinExistence type="predicted"/>
<sequence length="492" mass="55548">YVQLVPSPAEHAVRRYVLLDLIGDTLTQLEANRKDCARYLMQVSWLCNEDVCSVMATAQHPEDVDPETALVFEYLVAEALFTHLLQLPESASREMYYASLAIELRKAEPKIMARVLETAVDGIVARAAMLDVECINRLSNWLAVYVSNFAFQWDWARWEAVVQEPEAAPRRSFVRETLLKLVRLSYLDRIKAHVPESCLALLPAKAPGHNFKFTVQAMDERTREVSVALGRCLKSKGTVDQALEILQTHYSQWTDVDDDERQALAREMLVEHVLLLGSKTFSHMLNAIEKFLPALQQFGDAPEAKLQIARTVEDFWLRNPQFCAITIDKLVNYRVIDPVTVVEMLFDPAHAGRWSDFHLWEILRNTITKVNMRVVQLQTRLKTARAVAAVAVLIDAAEQPAAETAEHVEAILAQMEREQRDVVVVTARHFVRLLAATDGSDRAWLLGRFKEFMRTYRAQVAANAAELEGLISAAAASPDVRQVFDATLLLAA</sequence>
<evidence type="ECO:0000313" key="1">
    <source>
        <dbReference type="EMBL" id="KAJ2767243.1"/>
    </source>
</evidence>
<evidence type="ECO:0000313" key="2">
    <source>
        <dbReference type="Proteomes" id="UP001140234"/>
    </source>
</evidence>
<gene>
    <name evidence="1" type="primary">cbc1_1</name>
    <name evidence="1" type="ORF">IWQ57_004029</name>
</gene>
<dbReference type="EMBL" id="JANBUJ010001474">
    <property type="protein sequence ID" value="KAJ2767243.1"/>
    <property type="molecule type" value="Genomic_DNA"/>
</dbReference>
<accession>A0ACC1JTY0</accession>
<feature type="non-terminal residue" evidence="1">
    <location>
        <position position="1"/>
    </location>
</feature>
<keyword evidence="2" id="KW-1185">Reference proteome</keyword>
<comment type="caution">
    <text evidence="1">The sequence shown here is derived from an EMBL/GenBank/DDBJ whole genome shotgun (WGS) entry which is preliminary data.</text>
</comment>